<dbReference type="PANTHER" id="PTHR24223">
    <property type="entry name" value="ATP-BINDING CASSETTE SUB-FAMILY C"/>
    <property type="match status" value="1"/>
</dbReference>
<evidence type="ECO:0000256" key="2">
    <source>
        <dbReference type="ARBA" id="ARBA00022692"/>
    </source>
</evidence>
<dbReference type="PANTHER" id="PTHR24223:SF19">
    <property type="entry name" value="CYSTIC FIBROSIS TRANSMEMBRANE CONDUCTANCE REGULATOR"/>
    <property type="match status" value="1"/>
</dbReference>
<comment type="caution">
    <text evidence="9">The sequence shown here is derived from an EMBL/GenBank/DDBJ whole genome shotgun (WGS) entry which is preliminary data.</text>
</comment>
<feature type="transmembrane region" description="Helical" evidence="7">
    <location>
        <begin position="51"/>
        <end position="68"/>
    </location>
</feature>
<evidence type="ECO:0000256" key="7">
    <source>
        <dbReference type="SAM" id="Phobius"/>
    </source>
</evidence>
<dbReference type="Proteomes" id="UP000314294">
    <property type="component" value="Unassembled WGS sequence"/>
</dbReference>
<keyword evidence="3" id="KW-0547">Nucleotide-binding</keyword>
<dbReference type="OrthoDB" id="8907117at2759"/>
<dbReference type="GO" id="GO:0005524">
    <property type="term" value="F:ATP binding"/>
    <property type="evidence" value="ECO:0007669"/>
    <property type="project" value="UniProtKB-KW"/>
</dbReference>
<dbReference type="Pfam" id="PF00664">
    <property type="entry name" value="ABC_membrane"/>
    <property type="match status" value="2"/>
</dbReference>
<dbReference type="AlphaFoldDB" id="A0A4Z2F4E7"/>
<keyword evidence="2 7" id="KW-0812">Transmembrane</keyword>
<evidence type="ECO:0000313" key="9">
    <source>
        <dbReference type="EMBL" id="TNN35968.1"/>
    </source>
</evidence>
<keyword evidence="5 7" id="KW-1133">Transmembrane helix</keyword>
<dbReference type="GO" id="GO:0005254">
    <property type="term" value="F:chloride channel activity"/>
    <property type="evidence" value="ECO:0007669"/>
    <property type="project" value="InterPro"/>
</dbReference>
<keyword evidence="6 7" id="KW-0472">Membrane</keyword>
<reference evidence="9 10" key="1">
    <citation type="submission" date="2019-03" db="EMBL/GenBank/DDBJ databases">
        <title>First draft genome of Liparis tanakae, snailfish: a comprehensive survey of snailfish specific genes.</title>
        <authorList>
            <person name="Kim W."/>
            <person name="Song I."/>
            <person name="Jeong J.-H."/>
            <person name="Kim D."/>
            <person name="Kim S."/>
            <person name="Ryu S."/>
            <person name="Song J.Y."/>
            <person name="Lee S.K."/>
        </authorList>
    </citation>
    <scope>NUCLEOTIDE SEQUENCE [LARGE SCALE GENOMIC DNA]</scope>
    <source>
        <tissue evidence="9">Muscle</tissue>
    </source>
</reference>
<evidence type="ECO:0000313" key="10">
    <source>
        <dbReference type="Proteomes" id="UP000314294"/>
    </source>
</evidence>
<feature type="transmembrane region" description="Helical" evidence="7">
    <location>
        <begin position="197"/>
        <end position="219"/>
    </location>
</feature>
<keyword evidence="1" id="KW-0813">Transport</keyword>
<evidence type="ECO:0000256" key="3">
    <source>
        <dbReference type="ARBA" id="ARBA00022741"/>
    </source>
</evidence>
<organism evidence="9 10">
    <name type="scientific">Liparis tanakae</name>
    <name type="common">Tanaka's snailfish</name>
    <dbReference type="NCBI Taxonomy" id="230148"/>
    <lineage>
        <taxon>Eukaryota</taxon>
        <taxon>Metazoa</taxon>
        <taxon>Chordata</taxon>
        <taxon>Craniata</taxon>
        <taxon>Vertebrata</taxon>
        <taxon>Euteleostomi</taxon>
        <taxon>Actinopterygii</taxon>
        <taxon>Neopterygii</taxon>
        <taxon>Teleostei</taxon>
        <taxon>Neoteleostei</taxon>
        <taxon>Acanthomorphata</taxon>
        <taxon>Eupercaria</taxon>
        <taxon>Perciformes</taxon>
        <taxon>Cottioidei</taxon>
        <taxon>Cottales</taxon>
        <taxon>Liparidae</taxon>
        <taxon>Liparis</taxon>
    </lineage>
</organism>
<dbReference type="FunFam" id="1.20.1560.10:FF:000017">
    <property type="entry name" value="Cystic fibrosis transmembrane conductance regulator"/>
    <property type="match status" value="1"/>
</dbReference>
<accession>A0A4Z2F4E7</accession>
<evidence type="ECO:0000256" key="1">
    <source>
        <dbReference type="ARBA" id="ARBA00022448"/>
    </source>
</evidence>
<dbReference type="InterPro" id="IPR050173">
    <property type="entry name" value="ABC_transporter_C-like"/>
</dbReference>
<dbReference type="InterPro" id="IPR009147">
    <property type="entry name" value="CFTR/ABCC7"/>
</dbReference>
<dbReference type="InterPro" id="IPR036640">
    <property type="entry name" value="ABC1_TM_sf"/>
</dbReference>
<dbReference type="InterPro" id="IPR011527">
    <property type="entry name" value="ABC1_TM_dom"/>
</dbReference>
<dbReference type="PRINTS" id="PR01851">
    <property type="entry name" value="CYSFIBREGLTR"/>
</dbReference>
<name>A0A4Z2F4E7_9TELE</name>
<evidence type="ECO:0000256" key="5">
    <source>
        <dbReference type="ARBA" id="ARBA00022989"/>
    </source>
</evidence>
<evidence type="ECO:0000256" key="4">
    <source>
        <dbReference type="ARBA" id="ARBA00022840"/>
    </source>
</evidence>
<dbReference type="GO" id="GO:0015701">
    <property type="term" value="P:bicarbonate transport"/>
    <property type="evidence" value="ECO:0007669"/>
    <property type="project" value="TreeGrafter"/>
</dbReference>
<dbReference type="GO" id="GO:0140359">
    <property type="term" value="F:ABC-type transporter activity"/>
    <property type="evidence" value="ECO:0007669"/>
    <property type="project" value="InterPro"/>
</dbReference>
<dbReference type="PROSITE" id="PS50929">
    <property type="entry name" value="ABC_TM1F"/>
    <property type="match status" value="2"/>
</dbReference>
<proteinExistence type="predicted"/>
<keyword evidence="10" id="KW-1185">Reference proteome</keyword>
<dbReference type="GO" id="GO:0016324">
    <property type="term" value="C:apical plasma membrane"/>
    <property type="evidence" value="ECO:0007669"/>
    <property type="project" value="TreeGrafter"/>
</dbReference>
<dbReference type="SUPFAM" id="SSF90123">
    <property type="entry name" value="ABC transporter transmembrane region"/>
    <property type="match status" value="1"/>
</dbReference>
<feature type="domain" description="ABC transmembrane type-1" evidence="8">
    <location>
        <begin position="146"/>
        <end position="216"/>
    </location>
</feature>
<gene>
    <name evidence="9" type="primary">CFTR_0</name>
    <name evidence="9" type="ORF">EYF80_053863</name>
</gene>
<protein>
    <submittedName>
        <fullName evidence="9">Cystic fibrosis transmembrane conductance regulator</fullName>
    </submittedName>
</protein>
<evidence type="ECO:0000259" key="8">
    <source>
        <dbReference type="PROSITE" id="PS50929"/>
    </source>
</evidence>
<keyword evidence="4" id="KW-0067">ATP-binding</keyword>
<dbReference type="EMBL" id="SRLO01001677">
    <property type="protein sequence ID" value="TNN35968.1"/>
    <property type="molecule type" value="Genomic_DNA"/>
</dbReference>
<dbReference type="GO" id="GO:0005829">
    <property type="term" value="C:cytosol"/>
    <property type="evidence" value="ECO:0007669"/>
    <property type="project" value="TreeGrafter"/>
</dbReference>
<dbReference type="Gene3D" id="1.20.1560.10">
    <property type="entry name" value="ABC transporter type 1, transmembrane domain"/>
    <property type="match status" value="2"/>
</dbReference>
<feature type="domain" description="ABC transmembrane type-1" evidence="8">
    <location>
        <begin position="13"/>
        <end position="143"/>
    </location>
</feature>
<sequence>MRALARCFFGPFAFFGFLLYLGEVSKAVQPQLLGRIIASFDPFHAPERSQGYFLALGLCLLFTARFLLLQPAIFGLHHLGMQIRIALFSLIYKKTLKLSSRVLDKISTGQLVSLMSAHLNKLDESLGLAHFIWITPLQCILAVRGEMISRRLALTSEIVENIHSVKAYGWEDVMESIIKNIRQDEMTLTRKIGSLRYFYSASYFFSAILVIVSAIVPHALSKGIILRRIFTTASYCMVLRMTLTRQLPGSIQMWYDTLALVKKIEVGRDPHARTPKATLKPQ</sequence>
<evidence type="ECO:0000256" key="6">
    <source>
        <dbReference type="ARBA" id="ARBA00023136"/>
    </source>
</evidence>